<dbReference type="GO" id="GO:0000976">
    <property type="term" value="F:transcription cis-regulatory region binding"/>
    <property type="evidence" value="ECO:0007669"/>
    <property type="project" value="TreeGrafter"/>
</dbReference>
<evidence type="ECO:0000256" key="2">
    <source>
        <dbReference type="ARBA" id="ARBA00023015"/>
    </source>
</evidence>
<accession>A0A3G8ZX15</accession>
<reference evidence="7 8" key="2">
    <citation type="submission" date="2018-12" db="EMBL/GenBank/DDBJ databases">
        <title>Nakamurella antarcticus sp. nov., isolated from Antarctica South Shetland Islands soil.</title>
        <authorList>
            <person name="Peng F."/>
        </authorList>
    </citation>
    <scope>NUCLEOTIDE SEQUENCE [LARGE SCALE GENOMIC DNA]</scope>
    <source>
        <strain evidence="7 8">S14-144</strain>
    </source>
</reference>
<dbReference type="OrthoDB" id="3777289at2"/>
<evidence type="ECO:0000259" key="6">
    <source>
        <dbReference type="Pfam" id="PF13977"/>
    </source>
</evidence>
<dbReference type="Gene3D" id="1.10.10.60">
    <property type="entry name" value="Homeodomain-like"/>
    <property type="match status" value="1"/>
</dbReference>
<organism evidence="7 8">
    <name type="scientific">Nakamurella antarctica</name>
    <dbReference type="NCBI Taxonomy" id="1902245"/>
    <lineage>
        <taxon>Bacteria</taxon>
        <taxon>Bacillati</taxon>
        <taxon>Actinomycetota</taxon>
        <taxon>Actinomycetes</taxon>
        <taxon>Nakamurellales</taxon>
        <taxon>Nakamurellaceae</taxon>
        <taxon>Nakamurella</taxon>
    </lineage>
</organism>
<evidence type="ECO:0000256" key="1">
    <source>
        <dbReference type="ARBA" id="ARBA00022491"/>
    </source>
</evidence>
<evidence type="ECO:0000259" key="5">
    <source>
        <dbReference type="Pfam" id="PF00440"/>
    </source>
</evidence>
<feature type="domain" description="HTH tetR-type" evidence="5">
    <location>
        <begin position="20"/>
        <end position="57"/>
    </location>
</feature>
<dbReference type="SUPFAM" id="SSF46689">
    <property type="entry name" value="Homeodomain-like"/>
    <property type="match status" value="1"/>
</dbReference>
<sequence length="219" mass="24276">METKRQRRATDIARQSIAPLSARGVRNSRLADIGDSIGMTGAHLLYYFESKTALFLASLQIVEQDLRQSAAEAFAQRESAHERWEWLLSAATPEDRYDSNLALWLEAWTEAAHDEDVRVRVEALESDWHELVRGVLEYGKDRGELPADLDVGYFVEGFAALLDGLCLRVVVGYRNLSKESVIDLCRVFSQPFLQWSATGAAPLGANLGAGAHTPSRGQA</sequence>
<keyword evidence="1" id="KW-0678">Repressor</keyword>
<proteinExistence type="predicted"/>
<evidence type="ECO:0000256" key="3">
    <source>
        <dbReference type="ARBA" id="ARBA00023125"/>
    </source>
</evidence>
<dbReference type="InterPro" id="IPR009057">
    <property type="entry name" value="Homeodomain-like_sf"/>
</dbReference>
<dbReference type="InterPro" id="IPR039538">
    <property type="entry name" value="BetI_C"/>
</dbReference>
<dbReference type="Proteomes" id="UP000268084">
    <property type="component" value="Chromosome"/>
</dbReference>
<dbReference type="Gene3D" id="1.10.357.10">
    <property type="entry name" value="Tetracycline Repressor, domain 2"/>
    <property type="match status" value="1"/>
</dbReference>
<dbReference type="PANTHER" id="PTHR30055:SF200">
    <property type="entry name" value="HTH-TYPE TRANSCRIPTIONAL REPRESSOR BDCR"/>
    <property type="match status" value="1"/>
</dbReference>
<dbReference type="AlphaFoldDB" id="A0A3G8ZX15"/>
<evidence type="ECO:0000256" key="4">
    <source>
        <dbReference type="ARBA" id="ARBA00023163"/>
    </source>
</evidence>
<protein>
    <submittedName>
        <fullName evidence="7">TetR family transcriptional regulator</fullName>
    </submittedName>
</protein>
<dbReference type="PANTHER" id="PTHR30055">
    <property type="entry name" value="HTH-TYPE TRANSCRIPTIONAL REGULATOR RUTR"/>
    <property type="match status" value="1"/>
</dbReference>
<dbReference type="InterPro" id="IPR036271">
    <property type="entry name" value="Tet_transcr_reg_TetR-rel_C_sf"/>
</dbReference>
<name>A0A3G8ZX15_9ACTN</name>
<dbReference type="EMBL" id="CP034170">
    <property type="protein sequence ID" value="AZI58201.1"/>
    <property type="molecule type" value="Genomic_DNA"/>
</dbReference>
<keyword evidence="2" id="KW-0805">Transcription regulation</keyword>
<feature type="domain" description="BetI-type transcriptional repressor C-terminal" evidence="6">
    <location>
        <begin position="82"/>
        <end position="187"/>
    </location>
</feature>
<dbReference type="InterPro" id="IPR050109">
    <property type="entry name" value="HTH-type_TetR-like_transc_reg"/>
</dbReference>
<dbReference type="InterPro" id="IPR001647">
    <property type="entry name" value="HTH_TetR"/>
</dbReference>
<keyword evidence="4" id="KW-0804">Transcription</keyword>
<evidence type="ECO:0000313" key="7">
    <source>
        <dbReference type="EMBL" id="AZI58201.1"/>
    </source>
</evidence>
<keyword evidence="8" id="KW-1185">Reference proteome</keyword>
<dbReference type="Pfam" id="PF13977">
    <property type="entry name" value="TetR_C_6"/>
    <property type="match status" value="1"/>
</dbReference>
<gene>
    <name evidence="7" type="ORF">EH165_08685</name>
</gene>
<dbReference type="SUPFAM" id="SSF48498">
    <property type="entry name" value="Tetracyclin repressor-like, C-terminal domain"/>
    <property type="match status" value="1"/>
</dbReference>
<reference evidence="7 8" key="1">
    <citation type="submission" date="2018-11" db="EMBL/GenBank/DDBJ databases">
        <authorList>
            <person name="Da X."/>
        </authorList>
    </citation>
    <scope>NUCLEOTIDE SEQUENCE [LARGE SCALE GENOMIC DNA]</scope>
    <source>
        <strain evidence="7 8">S14-144</strain>
    </source>
</reference>
<dbReference type="GO" id="GO:0003700">
    <property type="term" value="F:DNA-binding transcription factor activity"/>
    <property type="evidence" value="ECO:0007669"/>
    <property type="project" value="TreeGrafter"/>
</dbReference>
<dbReference type="RefSeq" id="WP_124799110.1">
    <property type="nucleotide sequence ID" value="NZ_CP034170.1"/>
</dbReference>
<dbReference type="Pfam" id="PF00440">
    <property type="entry name" value="TetR_N"/>
    <property type="match status" value="1"/>
</dbReference>
<keyword evidence="3" id="KW-0238">DNA-binding</keyword>
<evidence type="ECO:0000313" key="8">
    <source>
        <dbReference type="Proteomes" id="UP000268084"/>
    </source>
</evidence>
<dbReference type="KEGG" id="nak:EH165_08685"/>